<protein>
    <submittedName>
        <fullName evidence="6">Aldehyde-activating protein</fullName>
    </submittedName>
</protein>
<dbReference type="InterPro" id="IPR006913">
    <property type="entry name" value="CENP-V/GFA"/>
</dbReference>
<evidence type="ECO:0000256" key="3">
    <source>
        <dbReference type="ARBA" id="ARBA00022833"/>
    </source>
</evidence>
<dbReference type="Pfam" id="PF04828">
    <property type="entry name" value="GFA"/>
    <property type="match status" value="1"/>
</dbReference>
<gene>
    <name evidence="6" type="ORF">DI632_14945</name>
</gene>
<comment type="caution">
    <text evidence="6">The sequence shown here is derived from an EMBL/GenBank/DDBJ whole genome shotgun (WGS) entry which is preliminary data.</text>
</comment>
<sequence length="132" mass="14399">MEAACQCNQLMIELPARPLITIACHCVDCQKRTGAPFGVLAYYRVDQVSIAGEAKAYERVSAVGNRVENFFCPVCGSTVYLKLAKQPALLGVALGSIADPTFSAPSWSVWEQSKHHWIDIPGEVQHFSQGDS</sequence>
<proteinExistence type="inferred from homology"/>
<keyword evidence="3" id="KW-0862">Zinc</keyword>
<dbReference type="Proteomes" id="UP000248614">
    <property type="component" value="Unassembled WGS sequence"/>
</dbReference>
<dbReference type="PANTHER" id="PTHR33337:SF40">
    <property type="entry name" value="CENP-V_GFA DOMAIN-CONTAINING PROTEIN-RELATED"/>
    <property type="match status" value="1"/>
</dbReference>
<keyword evidence="2" id="KW-0479">Metal-binding</keyword>
<dbReference type="PANTHER" id="PTHR33337">
    <property type="entry name" value="GFA DOMAIN-CONTAINING PROTEIN"/>
    <property type="match status" value="1"/>
</dbReference>
<evidence type="ECO:0000256" key="2">
    <source>
        <dbReference type="ARBA" id="ARBA00022723"/>
    </source>
</evidence>
<accession>A0A2W4Z025</accession>
<dbReference type="InterPro" id="IPR011057">
    <property type="entry name" value="Mss4-like_sf"/>
</dbReference>
<evidence type="ECO:0000259" key="5">
    <source>
        <dbReference type="PROSITE" id="PS51891"/>
    </source>
</evidence>
<dbReference type="Gene3D" id="3.90.1590.10">
    <property type="entry name" value="glutathione-dependent formaldehyde- activating enzyme (gfa)"/>
    <property type="match status" value="1"/>
</dbReference>
<dbReference type="PROSITE" id="PS51891">
    <property type="entry name" value="CENP_V_GFA"/>
    <property type="match status" value="1"/>
</dbReference>
<dbReference type="SUPFAM" id="SSF51316">
    <property type="entry name" value="Mss4-like"/>
    <property type="match status" value="1"/>
</dbReference>
<evidence type="ECO:0000256" key="4">
    <source>
        <dbReference type="ARBA" id="ARBA00023239"/>
    </source>
</evidence>
<dbReference type="GO" id="GO:0046872">
    <property type="term" value="F:metal ion binding"/>
    <property type="evidence" value="ECO:0007669"/>
    <property type="project" value="UniProtKB-KW"/>
</dbReference>
<comment type="similarity">
    <text evidence="1">Belongs to the Gfa family.</text>
</comment>
<dbReference type="EMBL" id="QFNF01000059">
    <property type="protein sequence ID" value="PZO73139.1"/>
    <property type="molecule type" value="Genomic_DNA"/>
</dbReference>
<name>A0A2W4Z025_9SPHN</name>
<evidence type="ECO:0000313" key="6">
    <source>
        <dbReference type="EMBL" id="PZO73139.1"/>
    </source>
</evidence>
<feature type="domain" description="CENP-V/GFA" evidence="5">
    <location>
        <begin position="1"/>
        <end position="108"/>
    </location>
</feature>
<reference evidence="6 7" key="1">
    <citation type="submission" date="2017-08" db="EMBL/GenBank/DDBJ databases">
        <title>Infants hospitalized years apart are colonized by the same room-sourced microbial strains.</title>
        <authorList>
            <person name="Brooks B."/>
            <person name="Olm M.R."/>
            <person name="Firek B.A."/>
            <person name="Baker R."/>
            <person name="Thomas B.C."/>
            <person name="Morowitz M.J."/>
            <person name="Banfield J.F."/>
        </authorList>
    </citation>
    <scope>NUCLEOTIDE SEQUENCE [LARGE SCALE GENOMIC DNA]</scope>
    <source>
        <strain evidence="6">S2_018_000_R3_110</strain>
    </source>
</reference>
<dbReference type="GO" id="GO:0016846">
    <property type="term" value="F:carbon-sulfur lyase activity"/>
    <property type="evidence" value="ECO:0007669"/>
    <property type="project" value="InterPro"/>
</dbReference>
<evidence type="ECO:0000256" key="1">
    <source>
        <dbReference type="ARBA" id="ARBA00005495"/>
    </source>
</evidence>
<organism evidence="6 7">
    <name type="scientific">Sphingomonas hengshuiensis</name>
    <dbReference type="NCBI Taxonomy" id="1609977"/>
    <lineage>
        <taxon>Bacteria</taxon>
        <taxon>Pseudomonadati</taxon>
        <taxon>Pseudomonadota</taxon>
        <taxon>Alphaproteobacteria</taxon>
        <taxon>Sphingomonadales</taxon>
        <taxon>Sphingomonadaceae</taxon>
        <taxon>Sphingomonas</taxon>
    </lineage>
</organism>
<evidence type="ECO:0000313" key="7">
    <source>
        <dbReference type="Proteomes" id="UP000248614"/>
    </source>
</evidence>
<keyword evidence="4" id="KW-0456">Lyase</keyword>
<dbReference type="AlphaFoldDB" id="A0A2W4Z025"/>